<reference evidence="2 3" key="1">
    <citation type="submission" date="2017-04" db="EMBL/GenBank/DDBJ databases">
        <title>Genome Sequence of the Model Brown-Rot Fungus Postia placenta SB12.</title>
        <authorList>
            <consortium name="DOE Joint Genome Institute"/>
            <person name="Gaskell J."/>
            <person name="Kersten P."/>
            <person name="Larrondo L.F."/>
            <person name="Canessa P."/>
            <person name="Martinez D."/>
            <person name="Hibbett D."/>
            <person name="Schmoll M."/>
            <person name="Kubicek C.P."/>
            <person name="Martinez A.T."/>
            <person name="Yadav J."/>
            <person name="Master E."/>
            <person name="Magnuson J.K."/>
            <person name="James T."/>
            <person name="Yaver D."/>
            <person name="Berka R."/>
            <person name="Labutti K."/>
            <person name="Lipzen A."/>
            <person name="Aerts A."/>
            <person name="Barry K."/>
            <person name="Henrissat B."/>
            <person name="Blanchette R."/>
            <person name="Grigoriev I."/>
            <person name="Cullen D."/>
        </authorList>
    </citation>
    <scope>NUCLEOTIDE SEQUENCE [LARGE SCALE GENOMIC DNA]</scope>
    <source>
        <strain evidence="2 3">MAD-698-R-SB12</strain>
    </source>
</reference>
<feature type="region of interest" description="Disordered" evidence="1">
    <location>
        <begin position="1"/>
        <end position="64"/>
    </location>
</feature>
<evidence type="ECO:0000313" key="3">
    <source>
        <dbReference type="Proteomes" id="UP000194127"/>
    </source>
</evidence>
<accession>A0A1X6N529</accession>
<feature type="compositionally biased region" description="Basic and acidic residues" evidence="1">
    <location>
        <begin position="12"/>
        <end position="21"/>
    </location>
</feature>
<evidence type="ECO:0000313" key="2">
    <source>
        <dbReference type="EMBL" id="OSX63630.1"/>
    </source>
</evidence>
<gene>
    <name evidence="2" type="ORF">POSPLADRAFT_1140409</name>
</gene>
<dbReference type="Proteomes" id="UP000194127">
    <property type="component" value="Unassembled WGS sequence"/>
</dbReference>
<organism evidence="2 3">
    <name type="scientific">Postia placenta MAD-698-R-SB12</name>
    <dbReference type="NCBI Taxonomy" id="670580"/>
    <lineage>
        <taxon>Eukaryota</taxon>
        <taxon>Fungi</taxon>
        <taxon>Dikarya</taxon>
        <taxon>Basidiomycota</taxon>
        <taxon>Agaricomycotina</taxon>
        <taxon>Agaricomycetes</taxon>
        <taxon>Polyporales</taxon>
        <taxon>Adustoporiaceae</taxon>
        <taxon>Rhodonia</taxon>
    </lineage>
</organism>
<evidence type="ECO:0000256" key="1">
    <source>
        <dbReference type="SAM" id="MobiDB-lite"/>
    </source>
</evidence>
<dbReference type="EMBL" id="KZ110595">
    <property type="protein sequence ID" value="OSX63630.1"/>
    <property type="molecule type" value="Genomic_DNA"/>
</dbReference>
<protein>
    <recommendedName>
        <fullName evidence="4">HNH nuclease domain-containing protein</fullName>
    </recommendedName>
</protein>
<feature type="region of interest" description="Disordered" evidence="1">
    <location>
        <begin position="853"/>
        <end position="884"/>
    </location>
</feature>
<keyword evidence="3" id="KW-1185">Reference proteome</keyword>
<evidence type="ECO:0008006" key="4">
    <source>
        <dbReference type="Google" id="ProtNLM"/>
    </source>
</evidence>
<name>A0A1X6N529_9APHY</name>
<dbReference type="STRING" id="670580.A0A1X6N529"/>
<dbReference type="GeneID" id="36330117"/>
<dbReference type="OrthoDB" id="10270117at2759"/>
<proteinExistence type="predicted"/>
<sequence>MVDSPKVRQPGRLRDSKKVSYDEPSVASSVPESEHVNRKIAVSDDEDDYTPWREDTPVNETPHRKVKRKVLVTKGARQRAFGKSQNRGTCIVSGLNDGSIQYRHVLPCATKPDVLTHLEWWRGFKTKLSVDSRHNQAFRACSFQEACRYAWAYLHTIRGDLHILWDRGDILIAPMPNVVNGYMDKYKDGERHNILEDSDEAKIHEYCVIPHPDLDNSLIREGFTYGFDKVGIIRSHAKPHFMFLNTAMKLKEDTEMWVTVLKVFYERIHLPVDTSCFVGDILTLSDVWTAPPPREAELIMKEEKEQAAEEALSLPVIISTSEPMTSKRPKGICGATALVSPGGLEMDKLPKWKAHKPKGKPCGSNLKLYTAHLTPSGSRCLLSLQQFKPTQACHVIPRRTDIDTCEKVAAWWGIDEFKVNSTFQYLLMHGEYKDKAQIQYLAHGFLQSLDEPFERPSRYREEYCLCEFKTLGWVEPRVPAQFVIYNAGLSLWKGAGPDVFETALDIFYKQHKVETYPSINEWTRHMLPASGKCRTRTTLYHPTIIHIFSPFDVYERWLTASRASNKRYTSYVALEHLPSWSSQDSTRSTASHNSQPLLANSARLPECVLRDVVLVGLGLTTATSILQTYRHTAHWGFFPRWCMILYTEAAAIAARYNTLSRGECARRGIKDLRSVYHKVSGISEKTEIRIVEAEADSSLPEDITHRLKRRRLADTRADEVRAERALLPNIWSDATRVDDGAFFGLGHTPISDCTSVGDVEPDAVDPLLEYVSRPLKRKRSADTSTYDVRAKRARTSGTSSDAIKAEDRACFGLGHIPIHGCTKIGVVEPDADPSVAPNIDIHVLLETIARPPKRKRCADTTTDEVRVKRRRLSDSPSDASKLKDGIPFGPHPRCMITNCVSAEVEACYILPPDTPQPLGDCTTLRMPTDSNAAYCSTPANIIFLLRDLRILWDTNRLLMIPHPDHIDHPDTRPVYKYYVVAEDEHPSSSRISKDHTIRPPVATTCSPCRSLRWHELSANLHLMTIRVGREFMKRPLHYEYHLSKDAFAHSPIIRLAQHHALESVSPHIDQQSLVEDIPRPRKRKRCPDTETDEVPAQRMRTSGTARNAFKVEDGIPFGPHPRCMITGCVSADVEACCILPPDMPQLLVYKYCIIAEDEHLPDSCTTMGHPITHSVMTAPCSYRSLGWHELNANLRLTMFRAGQKLSKRPLHYQHVLRGLLPHKEANHAYSIASQYMSWTIPVPSEMVPDRRLWATGEPSACPDGYFHWPVRQYCSPLSDDDAVRFSTPFRPIVSRLKRKRSGDTSMGTLAYTTKKSAQRAVSVRQWCLDCDQARVEWTMGPPAEPEDAELLAYQQGKVGDVLPAVQDLWSLETHFSRLISSLIPHFVTITHALQVLNIRNGLTGNLFDPPFRLELL</sequence>
<dbReference type="RefSeq" id="XP_024340424.1">
    <property type="nucleotide sequence ID" value="XM_024485168.1"/>
</dbReference>